<protein>
    <submittedName>
        <fullName evidence="17">OLC1v1011512C1</fullName>
    </submittedName>
</protein>
<dbReference type="SUPFAM" id="SSF52743">
    <property type="entry name" value="Subtilisin-like"/>
    <property type="match status" value="1"/>
</dbReference>
<evidence type="ECO:0000259" key="14">
    <source>
        <dbReference type="Pfam" id="PF02225"/>
    </source>
</evidence>
<dbReference type="InterPro" id="IPR010259">
    <property type="entry name" value="S8pro/Inhibitor_I9"/>
</dbReference>
<evidence type="ECO:0000256" key="4">
    <source>
        <dbReference type="ARBA" id="ARBA00022670"/>
    </source>
</evidence>
<dbReference type="PRINTS" id="PR00723">
    <property type="entry name" value="SUBTILISIN"/>
</dbReference>
<accession>A0AAV1DWZ9</accession>
<dbReference type="Pfam" id="PF02225">
    <property type="entry name" value="PA"/>
    <property type="match status" value="1"/>
</dbReference>
<keyword evidence="18" id="KW-1185">Reference proteome</keyword>
<dbReference type="Pfam" id="PF17766">
    <property type="entry name" value="fn3_6"/>
    <property type="match status" value="1"/>
</dbReference>
<dbReference type="InterPro" id="IPR003137">
    <property type="entry name" value="PA_domain"/>
</dbReference>
<dbReference type="EMBL" id="OX459123">
    <property type="protein sequence ID" value="CAI9111314.1"/>
    <property type="molecule type" value="Genomic_DNA"/>
</dbReference>
<dbReference type="PROSITE" id="PS00138">
    <property type="entry name" value="SUBTILASE_SER"/>
    <property type="match status" value="1"/>
</dbReference>
<dbReference type="GO" id="GO:0048731">
    <property type="term" value="P:system development"/>
    <property type="evidence" value="ECO:0007669"/>
    <property type="project" value="UniProtKB-ARBA"/>
</dbReference>
<comment type="similarity">
    <text evidence="2 10">Belongs to the peptidase S8 family.</text>
</comment>
<dbReference type="InterPro" id="IPR000209">
    <property type="entry name" value="Peptidase_S8/S53_dom"/>
</dbReference>
<dbReference type="InterPro" id="IPR037045">
    <property type="entry name" value="S8pro/Inhibitor_I9_sf"/>
</dbReference>
<evidence type="ECO:0000256" key="3">
    <source>
        <dbReference type="ARBA" id="ARBA00022525"/>
    </source>
</evidence>
<dbReference type="FunFam" id="3.30.70.80:FF:000003">
    <property type="entry name" value="Subtilisin-like protease SBT1.9"/>
    <property type="match status" value="1"/>
</dbReference>
<dbReference type="AlphaFoldDB" id="A0AAV1DWZ9"/>
<feature type="region of interest" description="Disordered" evidence="11">
    <location>
        <begin position="200"/>
        <end position="224"/>
    </location>
</feature>
<feature type="active site" description="Charge relay system" evidence="9 10">
    <location>
        <position position="142"/>
    </location>
</feature>
<dbReference type="InterPro" id="IPR034197">
    <property type="entry name" value="Peptidases_S8_3"/>
</dbReference>
<dbReference type="GO" id="GO:0004252">
    <property type="term" value="F:serine-type endopeptidase activity"/>
    <property type="evidence" value="ECO:0007669"/>
    <property type="project" value="UniProtKB-UniRule"/>
</dbReference>
<organism evidence="17 18">
    <name type="scientific">Oldenlandia corymbosa var. corymbosa</name>
    <dbReference type="NCBI Taxonomy" id="529605"/>
    <lineage>
        <taxon>Eukaryota</taxon>
        <taxon>Viridiplantae</taxon>
        <taxon>Streptophyta</taxon>
        <taxon>Embryophyta</taxon>
        <taxon>Tracheophyta</taxon>
        <taxon>Spermatophyta</taxon>
        <taxon>Magnoliopsida</taxon>
        <taxon>eudicotyledons</taxon>
        <taxon>Gunneridae</taxon>
        <taxon>Pentapetalae</taxon>
        <taxon>asterids</taxon>
        <taxon>lamiids</taxon>
        <taxon>Gentianales</taxon>
        <taxon>Rubiaceae</taxon>
        <taxon>Rubioideae</taxon>
        <taxon>Spermacoceae</taxon>
        <taxon>Hedyotis-Oldenlandia complex</taxon>
        <taxon>Oldenlandia</taxon>
    </lineage>
</organism>
<dbReference type="InterPro" id="IPR046450">
    <property type="entry name" value="PA_dom_sf"/>
</dbReference>
<evidence type="ECO:0000256" key="7">
    <source>
        <dbReference type="ARBA" id="ARBA00022825"/>
    </source>
</evidence>
<dbReference type="PROSITE" id="PS51892">
    <property type="entry name" value="SUBTILASE"/>
    <property type="match status" value="1"/>
</dbReference>
<evidence type="ECO:0000256" key="6">
    <source>
        <dbReference type="ARBA" id="ARBA00022801"/>
    </source>
</evidence>
<feature type="domain" description="Subtilisin-like protease fibronectin type-III" evidence="16">
    <location>
        <begin position="660"/>
        <end position="771"/>
    </location>
</feature>
<dbReference type="GO" id="GO:0006508">
    <property type="term" value="P:proteolysis"/>
    <property type="evidence" value="ECO:0007669"/>
    <property type="project" value="UniProtKB-KW"/>
</dbReference>
<evidence type="ECO:0000313" key="18">
    <source>
        <dbReference type="Proteomes" id="UP001161247"/>
    </source>
</evidence>
<keyword evidence="8" id="KW-0325">Glycoprotein</keyword>
<dbReference type="InterPro" id="IPR015500">
    <property type="entry name" value="Peptidase_S8_subtilisin-rel"/>
</dbReference>
<dbReference type="CDD" id="cd02120">
    <property type="entry name" value="PA_subtilisin_like"/>
    <property type="match status" value="1"/>
</dbReference>
<dbReference type="PANTHER" id="PTHR10795">
    <property type="entry name" value="PROPROTEIN CONVERTASE SUBTILISIN/KEXIN"/>
    <property type="match status" value="1"/>
</dbReference>
<feature type="domain" description="PA" evidence="14">
    <location>
        <begin position="388"/>
        <end position="458"/>
    </location>
</feature>
<dbReference type="Proteomes" id="UP001161247">
    <property type="component" value="Chromosome 6"/>
</dbReference>
<feature type="compositionally biased region" description="Basic and acidic residues" evidence="11">
    <location>
        <begin position="201"/>
        <end position="216"/>
    </location>
</feature>
<evidence type="ECO:0000313" key="17">
    <source>
        <dbReference type="EMBL" id="CAI9111314.1"/>
    </source>
</evidence>
<dbReference type="Pfam" id="PF05922">
    <property type="entry name" value="Inhibitor_I9"/>
    <property type="match status" value="1"/>
</dbReference>
<evidence type="ECO:0000256" key="11">
    <source>
        <dbReference type="SAM" id="MobiDB-lite"/>
    </source>
</evidence>
<gene>
    <name evidence="17" type="ORF">OLC1_LOCUS18755</name>
</gene>
<dbReference type="FunFam" id="3.50.30.30:FF:000005">
    <property type="entry name" value="subtilisin-like protease SBT1.5"/>
    <property type="match status" value="1"/>
</dbReference>
<dbReference type="Pfam" id="PF00082">
    <property type="entry name" value="Peptidase_S8"/>
    <property type="match status" value="1"/>
</dbReference>
<keyword evidence="7 10" id="KW-0720">Serine protease</keyword>
<evidence type="ECO:0000259" key="13">
    <source>
        <dbReference type="Pfam" id="PF00082"/>
    </source>
</evidence>
<sequence>MGTSKFLVGLLFLCFMSMEYCHVSVAASVHNEKKTYIVHMAKTQMPESFDDHTHWYDTSLKSVSESAEMLYTYENAIHGFATRLTEEEAESLRNQPGILYVLPEVKYELHTTRTPTFLGLDQNANLFPESGTASDVTVGVFDTGVWPESKSYDDTGMGPIPASWKGTCETGTNFTKSHCNRKLIGARYFAAGYEATLGPIDESKESKSPRDDDGHGTHTSSTAAGSLVPGASLLGYAPGSARGMANRARVAVYKVCWIGGCFSSDILAAMDKAIADNVDVMSLSLGGGTSDYYRDSVAIGAFSAMEKGILVSCSAGNAGPSTYSLSNLAPWITTVGAGTLDRDFPAFVSLGNGKNFSGVSLYKGDATLSKMLPFVYAGNASNATNGNLCMTGTLIPEMVKGKIVLCDRGINPRVQKGSVVKEAGGVGMILANTNANGEELVADAHLLPATAVGQMSGDVIKKYLFTESNPTATILFEGTKVGIEPSPVVAAFSSRGPNSITPEILKPDLIAPGVNILAGWTGAVGPTGLPEDTRRVEFNIVSGTSMSCPHVSGLAALIKGAHPDWSPAAIRSALMTTSYITYKNGQKLLDVATGKPSTPFDHGAGHVDPVAALDPGLVYDLTTDDYLGFLCALNYTPSQIYGVARRNFTCEKGKKYSISDFNYPSFSVALETEVLGGSNGGVSSGKPSVVKHTRTLTNVASSGGTYKVSISSTSPMVKISVEPATLVFTKVGEKKSYTVTFTAPSMPANTNEFGRIEWSDGKHIVGSPVAVSWI</sequence>
<evidence type="ECO:0000256" key="9">
    <source>
        <dbReference type="PIRSR" id="PIRSR615500-1"/>
    </source>
</evidence>
<keyword evidence="4 10" id="KW-0645">Protease</keyword>
<dbReference type="InterPro" id="IPR023828">
    <property type="entry name" value="Peptidase_S8_Ser-AS"/>
</dbReference>
<feature type="signal peptide" evidence="12">
    <location>
        <begin position="1"/>
        <end position="26"/>
    </location>
</feature>
<dbReference type="Gene3D" id="3.30.70.80">
    <property type="entry name" value="Peptidase S8 propeptide/proteinase inhibitor I9"/>
    <property type="match status" value="1"/>
</dbReference>
<keyword evidence="6 10" id="KW-0378">Hydrolase</keyword>
<evidence type="ECO:0000259" key="16">
    <source>
        <dbReference type="Pfam" id="PF17766"/>
    </source>
</evidence>
<evidence type="ECO:0000256" key="10">
    <source>
        <dbReference type="PROSITE-ProRule" id="PRU01240"/>
    </source>
</evidence>
<dbReference type="SUPFAM" id="SSF52025">
    <property type="entry name" value="PA domain"/>
    <property type="match status" value="1"/>
</dbReference>
<evidence type="ECO:0000256" key="8">
    <source>
        <dbReference type="ARBA" id="ARBA00023180"/>
    </source>
</evidence>
<feature type="domain" description="Inhibitor I9" evidence="15">
    <location>
        <begin position="35"/>
        <end position="110"/>
    </location>
</feature>
<dbReference type="Gene3D" id="3.50.30.30">
    <property type="match status" value="1"/>
</dbReference>
<feature type="active site" description="Charge relay system" evidence="9 10">
    <location>
        <position position="215"/>
    </location>
</feature>
<evidence type="ECO:0000256" key="12">
    <source>
        <dbReference type="SAM" id="SignalP"/>
    </source>
</evidence>
<keyword evidence="5 12" id="KW-0732">Signal</keyword>
<evidence type="ECO:0000256" key="1">
    <source>
        <dbReference type="ARBA" id="ARBA00004613"/>
    </source>
</evidence>
<dbReference type="CDD" id="cd04852">
    <property type="entry name" value="Peptidases_S8_3"/>
    <property type="match status" value="1"/>
</dbReference>
<evidence type="ECO:0000256" key="2">
    <source>
        <dbReference type="ARBA" id="ARBA00011073"/>
    </source>
</evidence>
<dbReference type="GO" id="GO:0005576">
    <property type="term" value="C:extracellular region"/>
    <property type="evidence" value="ECO:0007669"/>
    <property type="project" value="UniProtKB-SubCell"/>
</dbReference>
<dbReference type="InterPro" id="IPR036852">
    <property type="entry name" value="Peptidase_S8/S53_dom_sf"/>
</dbReference>
<dbReference type="InterPro" id="IPR045051">
    <property type="entry name" value="SBT"/>
</dbReference>
<keyword evidence="3" id="KW-0964">Secreted</keyword>
<reference evidence="17" key="1">
    <citation type="submission" date="2023-03" db="EMBL/GenBank/DDBJ databases">
        <authorList>
            <person name="Julca I."/>
        </authorList>
    </citation>
    <scope>NUCLEOTIDE SEQUENCE</scope>
</reference>
<feature type="active site" description="Charge relay system" evidence="9 10">
    <location>
        <position position="545"/>
    </location>
</feature>
<proteinExistence type="inferred from homology"/>
<dbReference type="InterPro" id="IPR041469">
    <property type="entry name" value="Subtilisin-like_FN3"/>
</dbReference>
<dbReference type="SUPFAM" id="SSF54897">
    <property type="entry name" value="Protease propeptides/inhibitors"/>
    <property type="match status" value="1"/>
</dbReference>
<feature type="chain" id="PRO_5043718222" evidence="12">
    <location>
        <begin position="27"/>
        <end position="774"/>
    </location>
</feature>
<evidence type="ECO:0000259" key="15">
    <source>
        <dbReference type="Pfam" id="PF05922"/>
    </source>
</evidence>
<comment type="subcellular location">
    <subcellularLocation>
        <location evidence="1">Secreted</location>
    </subcellularLocation>
</comment>
<dbReference type="Gene3D" id="3.40.50.200">
    <property type="entry name" value="Peptidase S8/S53 domain"/>
    <property type="match status" value="1"/>
</dbReference>
<feature type="domain" description="Peptidase S8/S53" evidence="13">
    <location>
        <begin position="134"/>
        <end position="586"/>
    </location>
</feature>
<name>A0AAV1DWZ9_OLDCO</name>
<dbReference type="Gene3D" id="2.60.40.2310">
    <property type="match status" value="1"/>
</dbReference>
<dbReference type="FunFam" id="3.40.50.200:FF:000006">
    <property type="entry name" value="Subtilisin-like protease SBT1.5"/>
    <property type="match status" value="1"/>
</dbReference>
<evidence type="ECO:0000256" key="5">
    <source>
        <dbReference type="ARBA" id="ARBA00022729"/>
    </source>
</evidence>